<dbReference type="GO" id="GO:0008360">
    <property type="term" value="P:regulation of cell shape"/>
    <property type="evidence" value="ECO:0007669"/>
    <property type="project" value="UniProtKB-KW"/>
</dbReference>
<dbReference type="Proteomes" id="UP000325182">
    <property type="component" value="Unassembled WGS sequence"/>
</dbReference>
<feature type="binding site" evidence="10">
    <location>
        <position position="385"/>
    </location>
    <ligand>
        <name>meso-2,6-diaminopimelate</name>
        <dbReference type="ChEBI" id="CHEBI:57791"/>
    </ligand>
</feature>
<dbReference type="Pfam" id="PF08245">
    <property type="entry name" value="Mur_ligase_M"/>
    <property type="match status" value="1"/>
</dbReference>
<dbReference type="GO" id="GO:0000287">
    <property type="term" value="F:magnesium ion binding"/>
    <property type="evidence" value="ECO:0007669"/>
    <property type="project" value="UniProtKB-UniRule"/>
</dbReference>
<dbReference type="NCBIfam" id="NF001126">
    <property type="entry name" value="PRK00139.1-4"/>
    <property type="match status" value="1"/>
</dbReference>
<comment type="cofactor">
    <cofactor evidence="10">
        <name>Mg(2+)</name>
        <dbReference type="ChEBI" id="CHEBI:18420"/>
    </cofactor>
</comment>
<evidence type="ECO:0000313" key="14">
    <source>
        <dbReference type="EMBL" id="TYR98463.1"/>
    </source>
</evidence>
<keyword evidence="10" id="KW-0963">Cytoplasm</keyword>
<dbReference type="GO" id="GO:0005737">
    <property type="term" value="C:cytoplasm"/>
    <property type="evidence" value="ECO:0007669"/>
    <property type="project" value="UniProtKB-SubCell"/>
</dbReference>
<evidence type="ECO:0000256" key="3">
    <source>
        <dbReference type="ARBA" id="ARBA00050251"/>
    </source>
</evidence>
<dbReference type="GO" id="GO:0071555">
    <property type="term" value="P:cell wall organization"/>
    <property type="evidence" value="ECO:0007669"/>
    <property type="project" value="UniProtKB-KW"/>
</dbReference>
<dbReference type="InterPro" id="IPR036615">
    <property type="entry name" value="Mur_ligase_C_dom_sf"/>
</dbReference>
<keyword evidence="10 11" id="KW-0132">Cell division</keyword>
<dbReference type="EMBL" id="VTEG01000011">
    <property type="protein sequence ID" value="TYR98463.1"/>
    <property type="molecule type" value="Genomic_DNA"/>
</dbReference>
<dbReference type="NCBIfam" id="NF001124">
    <property type="entry name" value="PRK00139.1-2"/>
    <property type="match status" value="1"/>
</dbReference>
<dbReference type="RefSeq" id="WP_148954431.1">
    <property type="nucleotide sequence ID" value="NZ_VTEG01000011.1"/>
</dbReference>
<organism evidence="14 15">
    <name type="scientific">Rossellomorea vietnamensis</name>
    <dbReference type="NCBI Taxonomy" id="218284"/>
    <lineage>
        <taxon>Bacteria</taxon>
        <taxon>Bacillati</taxon>
        <taxon>Bacillota</taxon>
        <taxon>Bacilli</taxon>
        <taxon>Bacillales</taxon>
        <taxon>Bacillaceae</taxon>
        <taxon>Rossellomorea</taxon>
    </lineage>
</organism>
<evidence type="ECO:0000256" key="11">
    <source>
        <dbReference type="RuleBase" id="RU004135"/>
    </source>
</evidence>
<dbReference type="PANTHER" id="PTHR23135">
    <property type="entry name" value="MUR LIGASE FAMILY MEMBER"/>
    <property type="match status" value="1"/>
</dbReference>
<dbReference type="AlphaFoldDB" id="A0A5D4MAX8"/>
<keyword evidence="10" id="KW-0067">ATP-binding</keyword>
<dbReference type="Gene3D" id="3.40.1190.10">
    <property type="entry name" value="Mur-like, catalytic domain"/>
    <property type="match status" value="1"/>
</dbReference>
<feature type="binding site" evidence="10">
    <location>
        <position position="187"/>
    </location>
    <ligand>
        <name>UDP-N-acetyl-alpha-D-muramoyl-L-alanyl-D-glutamate</name>
        <dbReference type="ChEBI" id="CHEBI:83900"/>
    </ligand>
</feature>
<dbReference type="UniPathway" id="UPA00219"/>
<comment type="pathway">
    <text evidence="1 10 11">Cell wall biogenesis; peptidoglycan biosynthesis.</text>
</comment>
<dbReference type="PANTHER" id="PTHR23135:SF4">
    <property type="entry name" value="UDP-N-ACETYLMURAMOYL-L-ALANYL-D-GLUTAMATE--2,6-DIAMINOPIMELATE LIGASE MURE HOMOLOG, CHLOROPLASTIC"/>
    <property type="match status" value="1"/>
</dbReference>
<dbReference type="InterPro" id="IPR013221">
    <property type="entry name" value="Mur_ligase_cen"/>
</dbReference>
<keyword evidence="10 11" id="KW-0573">Peptidoglycan synthesis</keyword>
<feature type="short sequence motif" description="Meso-diaminopimelate recognition motif" evidence="10">
    <location>
        <begin position="409"/>
        <end position="412"/>
    </location>
</feature>
<protein>
    <recommendedName>
        <fullName evidence="6 10">UDP-N-acetylmuramoyl-L-alanyl-D-glutamate--2,6-diaminopimelate ligase</fullName>
        <ecNumber evidence="5 10">6.3.2.13</ecNumber>
    </recommendedName>
    <alternativeName>
        <fullName evidence="7 10">Meso-A2pm-adding enzyme</fullName>
    </alternativeName>
    <alternativeName>
        <fullName evidence="8 10">Meso-diaminopimelate-adding enzyme</fullName>
    </alternativeName>
    <alternativeName>
        <fullName evidence="9 10">UDP-MurNAc-L-Ala-D-Glu:meso-diaminopimelate ligase</fullName>
    </alternativeName>
    <alternativeName>
        <fullName evidence="10">UDP-MurNAc-tripeptide synthetase</fullName>
    </alternativeName>
    <alternativeName>
        <fullName evidence="10">UDP-N-acetylmuramyl-tripeptide synthetase</fullName>
    </alternativeName>
</protein>
<feature type="binding site" evidence="10">
    <location>
        <begin position="152"/>
        <end position="153"/>
    </location>
    <ligand>
        <name>UDP-N-acetyl-alpha-D-muramoyl-L-alanyl-D-glutamate</name>
        <dbReference type="ChEBI" id="CHEBI:83900"/>
    </ligand>
</feature>
<evidence type="ECO:0000259" key="12">
    <source>
        <dbReference type="Pfam" id="PF02875"/>
    </source>
</evidence>
<comment type="caution">
    <text evidence="14">The sequence shown here is derived from an EMBL/GenBank/DDBJ whole genome shotgun (WGS) entry which is preliminary data.</text>
</comment>
<feature type="binding site" evidence="10">
    <location>
        <position position="151"/>
    </location>
    <ligand>
        <name>UDP-N-acetyl-alpha-D-muramoyl-L-alanyl-D-glutamate</name>
        <dbReference type="ChEBI" id="CHEBI:83900"/>
    </ligand>
</feature>
<proteinExistence type="inferred from homology"/>
<evidence type="ECO:0000259" key="13">
    <source>
        <dbReference type="Pfam" id="PF08245"/>
    </source>
</evidence>
<comment type="PTM">
    <text evidence="10">Carboxylation is probably crucial for Mg(2+) binding and, consequently, for the gamma-phosphate positioning of ATP.</text>
</comment>
<dbReference type="SUPFAM" id="SSF53623">
    <property type="entry name" value="MurD-like peptide ligases, catalytic domain"/>
    <property type="match status" value="1"/>
</dbReference>
<evidence type="ECO:0000256" key="9">
    <source>
        <dbReference type="ARBA" id="ARBA00081560"/>
    </source>
</evidence>
<dbReference type="Pfam" id="PF02875">
    <property type="entry name" value="Mur_ligase_C"/>
    <property type="match status" value="1"/>
</dbReference>
<comment type="similarity">
    <text evidence="2 10">Belongs to the MurCDEF family. MurE subfamily.</text>
</comment>
<feature type="domain" description="Mur ligase central" evidence="13">
    <location>
        <begin position="108"/>
        <end position="313"/>
    </location>
</feature>
<evidence type="ECO:0000313" key="15">
    <source>
        <dbReference type="Proteomes" id="UP000325182"/>
    </source>
</evidence>
<dbReference type="Gene3D" id="3.40.1390.10">
    <property type="entry name" value="MurE/MurF, N-terminal domain"/>
    <property type="match status" value="1"/>
</dbReference>
<evidence type="ECO:0000256" key="4">
    <source>
        <dbReference type="ARBA" id="ARBA00056782"/>
    </source>
</evidence>
<comment type="function">
    <text evidence="4 10">Catalyzes the addition of meso-diaminopimelic acid to the nucleotide precursor UDP-N-acetylmuramoyl-L-alanyl-D-glutamate (UMAG) in the biosynthesis of bacterial cell-wall peptidoglycan.</text>
</comment>
<comment type="catalytic activity">
    <reaction evidence="3 10">
        <text>UDP-N-acetyl-alpha-D-muramoyl-L-alanyl-D-glutamate + meso-2,6-diaminopimelate + ATP = UDP-N-acetyl-alpha-D-muramoyl-L-alanyl-gamma-D-glutamyl-meso-2,6-diaminopimelate + ADP + phosphate + H(+)</text>
        <dbReference type="Rhea" id="RHEA:23676"/>
        <dbReference type="ChEBI" id="CHEBI:15378"/>
        <dbReference type="ChEBI" id="CHEBI:30616"/>
        <dbReference type="ChEBI" id="CHEBI:43474"/>
        <dbReference type="ChEBI" id="CHEBI:57791"/>
        <dbReference type="ChEBI" id="CHEBI:83900"/>
        <dbReference type="ChEBI" id="CHEBI:83905"/>
        <dbReference type="ChEBI" id="CHEBI:456216"/>
        <dbReference type="EC" id="6.3.2.13"/>
    </reaction>
</comment>
<name>A0A5D4MAX8_9BACI</name>
<feature type="binding site" evidence="10">
    <location>
        <position position="185"/>
    </location>
    <ligand>
        <name>UDP-N-acetyl-alpha-D-muramoyl-L-alanyl-D-glutamate</name>
        <dbReference type="ChEBI" id="CHEBI:83900"/>
    </ligand>
</feature>
<keyword evidence="10" id="KW-0547">Nucleotide-binding</keyword>
<evidence type="ECO:0000256" key="8">
    <source>
        <dbReference type="ARBA" id="ARBA00076158"/>
    </source>
</evidence>
<reference evidence="14 15" key="1">
    <citation type="submission" date="2019-08" db="EMBL/GenBank/DDBJ databases">
        <title>Bacillus genomes from the desert of Cuatro Cienegas, Coahuila.</title>
        <authorList>
            <person name="Olmedo-Alvarez G."/>
        </authorList>
    </citation>
    <scope>NUCLEOTIDE SEQUENCE [LARGE SCALE GENOMIC DNA]</scope>
    <source>
        <strain evidence="14 15">CH128b_4D</strain>
    </source>
</reference>
<feature type="binding site" evidence="10">
    <location>
        <position position="459"/>
    </location>
    <ligand>
        <name>meso-2,6-diaminopimelate</name>
        <dbReference type="ChEBI" id="CHEBI:57791"/>
    </ligand>
</feature>
<keyword evidence="10 11" id="KW-0961">Cell wall biogenesis/degradation</keyword>
<dbReference type="FunFam" id="3.90.190.20:FF:000006">
    <property type="entry name" value="UDP-N-acetylmuramoyl-L-alanyl-D-glutamate--2,6-diaminopimelate ligase"/>
    <property type="match status" value="1"/>
</dbReference>
<dbReference type="GO" id="GO:0005524">
    <property type="term" value="F:ATP binding"/>
    <property type="evidence" value="ECO:0007669"/>
    <property type="project" value="UniProtKB-UniRule"/>
</dbReference>
<dbReference type="GO" id="GO:0051301">
    <property type="term" value="P:cell division"/>
    <property type="evidence" value="ECO:0007669"/>
    <property type="project" value="UniProtKB-KW"/>
</dbReference>
<dbReference type="GO" id="GO:0009252">
    <property type="term" value="P:peptidoglycan biosynthetic process"/>
    <property type="evidence" value="ECO:0007669"/>
    <property type="project" value="UniProtKB-UniRule"/>
</dbReference>
<evidence type="ECO:0000256" key="7">
    <source>
        <dbReference type="ARBA" id="ARBA00075482"/>
    </source>
</evidence>
<keyword evidence="10" id="KW-0460">Magnesium</keyword>
<dbReference type="SUPFAM" id="SSF53244">
    <property type="entry name" value="MurD-like peptide ligases, peptide-binding domain"/>
    <property type="match status" value="1"/>
</dbReference>
<sequence>MKLHTLLGVLPFYTTRGNGNPEIANLKNHHKKVQNGDLFFCIKGSDVDSHTLAKEAVLSGAAAVIAEQELDLDLDIPVVIVKDSRRAMAVLACRFYNHPSKQLKLIGVTGTNGKTTTTHLIERIFSMNGDKTGLIGTLYVKTGDEVVASKNTTPDSLTLQQLFREFISSGVKKAVMEVSSHALYQGRVHGCDFDIAVFTNITQDHLDYHRTMEDYKSAKSLLFSQLGNSIMEGRPKYSIINLDDPSAEFFIQSTAAHVITYGLHSGADFHAKDIHLRRNGSSFTMVTPKEHIDMNIQLAGKFNIYNVLAASASAYISGIPLKKIKSAIQSITGVSGRFEHVEAGQDFSVIVDYAHTPDSLENVLKTIESITEEKVIVVVGCGGDRDKTKRPVMAEIACKYGDQVIFTSDNPRNEDPLEIISDMTEGLKHTNYCVLDDREEAINHAISIADKGDVVLIAGKGHEAYQIIGDTVTQFDDREAAKAAIERLG</sequence>
<keyword evidence="10 11" id="KW-0133">Cell shape</keyword>
<comment type="subcellular location">
    <subcellularLocation>
        <location evidence="10 11">Cytoplasm</location>
    </subcellularLocation>
</comment>
<dbReference type="SUPFAM" id="SSF63418">
    <property type="entry name" value="MurE/MurF N-terminal domain"/>
    <property type="match status" value="1"/>
</dbReference>
<feature type="binding site" evidence="10">
    <location>
        <position position="179"/>
    </location>
    <ligand>
        <name>UDP-N-acetyl-alpha-D-muramoyl-L-alanyl-D-glutamate</name>
        <dbReference type="ChEBI" id="CHEBI:83900"/>
    </ligand>
</feature>
<dbReference type="NCBIfam" id="TIGR01085">
    <property type="entry name" value="murE"/>
    <property type="match status" value="1"/>
</dbReference>
<keyword evidence="10 11" id="KW-0131">Cell cycle</keyword>
<evidence type="ECO:0000256" key="6">
    <source>
        <dbReference type="ARBA" id="ARBA00072883"/>
    </source>
</evidence>
<feature type="domain" description="Mur ligase C-terminal" evidence="12">
    <location>
        <begin position="336"/>
        <end position="461"/>
    </location>
</feature>
<feature type="binding site" evidence="10">
    <location>
        <position position="463"/>
    </location>
    <ligand>
        <name>meso-2,6-diaminopimelate</name>
        <dbReference type="ChEBI" id="CHEBI:57791"/>
    </ligand>
</feature>
<evidence type="ECO:0000256" key="5">
    <source>
        <dbReference type="ARBA" id="ARBA00066633"/>
    </source>
</evidence>
<gene>
    <name evidence="10" type="primary">murE</name>
    <name evidence="14" type="ORF">FZC84_14925</name>
</gene>
<comment type="caution">
    <text evidence="10">Lacks conserved residue(s) required for the propagation of feature annotation.</text>
</comment>
<accession>A0A5D4MAX8</accession>
<dbReference type="Gene3D" id="3.90.190.20">
    <property type="entry name" value="Mur ligase, C-terminal domain"/>
    <property type="match status" value="1"/>
</dbReference>
<evidence type="ECO:0000256" key="2">
    <source>
        <dbReference type="ARBA" id="ARBA00005898"/>
    </source>
</evidence>
<evidence type="ECO:0000256" key="10">
    <source>
        <dbReference type="HAMAP-Rule" id="MF_00208"/>
    </source>
</evidence>
<dbReference type="EC" id="6.3.2.13" evidence="5 10"/>
<dbReference type="InterPro" id="IPR035911">
    <property type="entry name" value="MurE/MurF_N"/>
</dbReference>
<feature type="binding site" evidence="10">
    <location>
        <begin position="409"/>
        <end position="412"/>
    </location>
    <ligand>
        <name>meso-2,6-diaminopimelate</name>
        <dbReference type="ChEBI" id="CHEBI:57791"/>
    </ligand>
</feature>
<dbReference type="InterPro" id="IPR036565">
    <property type="entry name" value="Mur-like_cat_sf"/>
</dbReference>
<dbReference type="InterPro" id="IPR004101">
    <property type="entry name" value="Mur_ligase_C"/>
</dbReference>
<dbReference type="HAMAP" id="MF_00208">
    <property type="entry name" value="MurE"/>
    <property type="match status" value="1"/>
</dbReference>
<evidence type="ECO:0000256" key="1">
    <source>
        <dbReference type="ARBA" id="ARBA00004752"/>
    </source>
</evidence>
<feature type="binding site" evidence="10">
    <location>
        <begin position="110"/>
        <end position="116"/>
    </location>
    <ligand>
        <name>ATP</name>
        <dbReference type="ChEBI" id="CHEBI:30616"/>
    </ligand>
</feature>
<keyword evidence="10 14" id="KW-0436">Ligase</keyword>
<dbReference type="InterPro" id="IPR005761">
    <property type="entry name" value="UDP-N-AcMur-Glu-dNH2Pim_ligase"/>
</dbReference>
<dbReference type="GO" id="GO:0008765">
    <property type="term" value="F:UDP-N-acetylmuramoylalanyl-D-glutamate-2,6-diaminopimelate ligase activity"/>
    <property type="evidence" value="ECO:0007669"/>
    <property type="project" value="UniProtKB-UniRule"/>
</dbReference>
<feature type="modified residue" description="N6-carboxylysine" evidence="10">
    <location>
        <position position="219"/>
    </location>
</feature>